<gene>
    <name evidence="2" type="ORF">OUZ56_028496</name>
</gene>
<evidence type="ECO:0000256" key="1">
    <source>
        <dbReference type="SAM" id="Phobius"/>
    </source>
</evidence>
<evidence type="ECO:0000313" key="2">
    <source>
        <dbReference type="EMBL" id="KAK4036441.1"/>
    </source>
</evidence>
<reference evidence="2 3" key="1">
    <citation type="journal article" date="2023" name="Nucleic Acids Res.">
        <title>The hologenome of Daphnia magna reveals possible DNA methylation and microbiome-mediated evolution of the host genome.</title>
        <authorList>
            <person name="Chaturvedi A."/>
            <person name="Li X."/>
            <person name="Dhandapani V."/>
            <person name="Marshall H."/>
            <person name="Kissane S."/>
            <person name="Cuenca-Cambronero M."/>
            <person name="Asole G."/>
            <person name="Calvet F."/>
            <person name="Ruiz-Romero M."/>
            <person name="Marangio P."/>
            <person name="Guigo R."/>
            <person name="Rago D."/>
            <person name="Mirbahai L."/>
            <person name="Eastwood N."/>
            <person name="Colbourne J.K."/>
            <person name="Zhou J."/>
            <person name="Mallon E."/>
            <person name="Orsini L."/>
        </authorList>
    </citation>
    <scope>NUCLEOTIDE SEQUENCE [LARGE SCALE GENOMIC DNA]</scope>
    <source>
        <strain evidence="2">LRV0_1</strain>
    </source>
</reference>
<keyword evidence="1" id="KW-0472">Membrane</keyword>
<name>A0ABR0B409_9CRUS</name>
<protein>
    <submittedName>
        <fullName evidence="2">Uncharacterized protein</fullName>
    </submittedName>
</protein>
<proteinExistence type="predicted"/>
<accession>A0ABR0B409</accession>
<feature type="transmembrane region" description="Helical" evidence="1">
    <location>
        <begin position="44"/>
        <end position="65"/>
    </location>
</feature>
<sequence length="174" mass="20119">MKFRFCFLRSPTLVCKNRINASYTFLKCSHKNVAVDRKRIKRKLITQILLVIPCGEVSVVVIFSVGKESNKNCSREEKLLLRKRQEVCLKSSQAFLLRQRTDPMETSRPVAQNTQATTGFGECGVCKLERFKQTIGKGNTNVTKSPVKKWEASEHLRRFIYCQLNLQEWHSATY</sequence>
<evidence type="ECO:0000313" key="3">
    <source>
        <dbReference type="Proteomes" id="UP001234178"/>
    </source>
</evidence>
<dbReference type="EMBL" id="JAOYFB010000040">
    <property type="protein sequence ID" value="KAK4036441.1"/>
    <property type="molecule type" value="Genomic_DNA"/>
</dbReference>
<keyword evidence="1" id="KW-1133">Transmembrane helix</keyword>
<dbReference type="Proteomes" id="UP001234178">
    <property type="component" value="Unassembled WGS sequence"/>
</dbReference>
<keyword evidence="3" id="KW-1185">Reference proteome</keyword>
<keyword evidence="1" id="KW-0812">Transmembrane</keyword>
<organism evidence="2 3">
    <name type="scientific">Daphnia magna</name>
    <dbReference type="NCBI Taxonomy" id="35525"/>
    <lineage>
        <taxon>Eukaryota</taxon>
        <taxon>Metazoa</taxon>
        <taxon>Ecdysozoa</taxon>
        <taxon>Arthropoda</taxon>
        <taxon>Crustacea</taxon>
        <taxon>Branchiopoda</taxon>
        <taxon>Diplostraca</taxon>
        <taxon>Cladocera</taxon>
        <taxon>Anomopoda</taxon>
        <taxon>Daphniidae</taxon>
        <taxon>Daphnia</taxon>
    </lineage>
</organism>
<comment type="caution">
    <text evidence="2">The sequence shown here is derived from an EMBL/GenBank/DDBJ whole genome shotgun (WGS) entry which is preliminary data.</text>
</comment>